<keyword evidence="3" id="KW-0732">Signal</keyword>
<evidence type="ECO:0000256" key="1">
    <source>
        <dbReference type="ARBA" id="ARBA00004442"/>
    </source>
</evidence>
<dbReference type="Pfam" id="PF07980">
    <property type="entry name" value="SusD_RagB"/>
    <property type="match status" value="1"/>
</dbReference>
<dbReference type="EMBL" id="QRVZ01000005">
    <property type="protein sequence ID" value="RGS85066.1"/>
    <property type="molecule type" value="Genomic_DNA"/>
</dbReference>
<dbReference type="Pfam" id="PF14322">
    <property type="entry name" value="SusD-like_3"/>
    <property type="match status" value="1"/>
</dbReference>
<accession>A0A1Y4PUP0</accession>
<reference evidence="10 11" key="1">
    <citation type="submission" date="2018-08" db="EMBL/GenBank/DDBJ databases">
        <title>A genome reference for cultivated species of the human gut microbiota.</title>
        <authorList>
            <person name="Zou Y."/>
            <person name="Xue W."/>
            <person name="Luo G."/>
        </authorList>
    </citation>
    <scope>NUCLEOTIDE SEQUENCE [LARGE SCALE GENOMIC DNA]</scope>
    <source>
        <strain evidence="10 11">AF20-9LB</strain>
    </source>
</reference>
<keyword evidence="5" id="KW-0998">Cell outer membrane</keyword>
<reference evidence="8" key="2">
    <citation type="submission" date="2022-10" db="EMBL/GenBank/DDBJ databases">
        <title>Human gut microbiome strain richness.</title>
        <authorList>
            <person name="Chen-Liaw A."/>
        </authorList>
    </citation>
    <scope>NUCLEOTIDE SEQUENCE</scope>
    <source>
        <strain evidence="8">F7_m1001271B151109d0_201107</strain>
        <strain evidence="9">RTP21484st1_H8_RTP21484_190118</strain>
    </source>
</reference>
<dbReference type="EMBL" id="JAQQPO010000023">
    <property type="protein sequence ID" value="MDC7960118.1"/>
    <property type="molecule type" value="Genomic_DNA"/>
</dbReference>
<dbReference type="Proteomes" id="UP000266492">
    <property type="component" value="Unassembled WGS sequence"/>
</dbReference>
<protein>
    <submittedName>
        <fullName evidence="10">RagB/SusD family nutrient uptake outer membrane protein</fullName>
    </submittedName>
</protein>
<evidence type="ECO:0000313" key="11">
    <source>
        <dbReference type="Proteomes" id="UP000266492"/>
    </source>
</evidence>
<name>A0A1Y4PUP0_BACOV</name>
<evidence type="ECO:0000256" key="3">
    <source>
        <dbReference type="ARBA" id="ARBA00022729"/>
    </source>
</evidence>
<dbReference type="GeneID" id="29454374"/>
<feature type="domain" description="RagB/SusD" evidence="6">
    <location>
        <begin position="287"/>
        <end position="577"/>
    </location>
</feature>
<evidence type="ECO:0000313" key="10">
    <source>
        <dbReference type="EMBL" id="RGS85066.1"/>
    </source>
</evidence>
<comment type="caution">
    <text evidence="10">The sequence shown here is derived from an EMBL/GenBank/DDBJ whole genome shotgun (WGS) entry which is preliminary data.</text>
</comment>
<evidence type="ECO:0000256" key="4">
    <source>
        <dbReference type="ARBA" id="ARBA00023136"/>
    </source>
</evidence>
<evidence type="ECO:0000313" key="8">
    <source>
        <dbReference type="EMBL" id="MDC2407603.1"/>
    </source>
</evidence>
<dbReference type="GO" id="GO:0009279">
    <property type="term" value="C:cell outer membrane"/>
    <property type="evidence" value="ECO:0007669"/>
    <property type="project" value="UniProtKB-SubCell"/>
</dbReference>
<comment type="similarity">
    <text evidence="2">Belongs to the SusD family.</text>
</comment>
<dbReference type="Proteomes" id="UP001214017">
    <property type="component" value="Unassembled WGS sequence"/>
</dbReference>
<dbReference type="InterPro" id="IPR033985">
    <property type="entry name" value="SusD-like_N"/>
</dbReference>
<evidence type="ECO:0000259" key="6">
    <source>
        <dbReference type="Pfam" id="PF07980"/>
    </source>
</evidence>
<dbReference type="InterPro" id="IPR011990">
    <property type="entry name" value="TPR-like_helical_dom_sf"/>
</dbReference>
<dbReference type="EMBL" id="JAQNWR010000003">
    <property type="protein sequence ID" value="MDC2407603.1"/>
    <property type="molecule type" value="Genomic_DNA"/>
</dbReference>
<comment type="subcellular location">
    <subcellularLocation>
        <location evidence="1">Cell outer membrane</location>
    </subcellularLocation>
</comment>
<evidence type="ECO:0000313" key="9">
    <source>
        <dbReference type="EMBL" id="MDC7960118.1"/>
    </source>
</evidence>
<proteinExistence type="inferred from homology"/>
<dbReference type="RefSeq" id="WP_004299862.1">
    <property type="nucleotide sequence ID" value="NZ_BAABYJ010000002.1"/>
</dbReference>
<dbReference type="InterPro" id="IPR012944">
    <property type="entry name" value="SusD_RagB_dom"/>
</dbReference>
<evidence type="ECO:0000256" key="5">
    <source>
        <dbReference type="ARBA" id="ARBA00023237"/>
    </source>
</evidence>
<keyword evidence="4" id="KW-0472">Membrane</keyword>
<dbReference type="Gene3D" id="1.25.40.390">
    <property type="match status" value="1"/>
</dbReference>
<evidence type="ECO:0000256" key="2">
    <source>
        <dbReference type="ARBA" id="ARBA00006275"/>
    </source>
</evidence>
<evidence type="ECO:0000259" key="7">
    <source>
        <dbReference type="Pfam" id="PF14322"/>
    </source>
</evidence>
<dbReference type="Proteomes" id="UP001215078">
    <property type="component" value="Unassembled WGS sequence"/>
</dbReference>
<dbReference type="PROSITE" id="PS51257">
    <property type="entry name" value="PROKAR_LIPOPROTEIN"/>
    <property type="match status" value="1"/>
</dbReference>
<dbReference type="KEGG" id="boa:Bovatus_03882"/>
<sequence length="583" mass="67013">MSSIKYKIWMLLPLMAMISCESILDKFPEDKITPETFFTTENELELYSNNFYVACISGTGVFKDYGDVIIQPILEKAISGQRTIPETDSNFDGWGWGALRDINFCLENIYRCQNEEVRNHYEGLARFFRAYFYFVKVRRFGDVPWYDYVIGSADTEALSKPRDSREFVMGKVLEDIDFAIDNLRKQKDVYRVTRWTALALKSRICLFEGTFRKYHGLNDWEKYLRECASASDIFINESGYTVYTAGSTPYFNLFGSLNAEPTEIILAKDYNAALGLTNIVQAFCNSPGEANSGVTKRFVNSYLMKDGSRFTDKSNYETIGFVEEMKNRDPRLTQTIRAAGYVRDDGKKYLPNFKLAKLGYHLKKYDCGVKYDMSSESDLPLFRTAEVYLNCAEAKAELGTLTQDDLNKTINKLRARVNMPNLLMATANANPDPYLKEWYPHVESDDNQGIILEIRRERAIELVMEGFRYYDIMRWKEGKIFEKPFLGIYFPGPGEYDLDGDGTNDVYLYLSTDKGNSSCVDQFEIGGELSLDHETSGNLIIHQSIKRVWNEDKDYLYPIPTKDRVLTNGALTQNPGWNDGLIF</sequence>
<dbReference type="AlphaFoldDB" id="A0A1Y4PUP0"/>
<organism evidence="10 11">
    <name type="scientific">Bacteroides ovatus</name>
    <dbReference type="NCBI Taxonomy" id="28116"/>
    <lineage>
        <taxon>Bacteria</taxon>
        <taxon>Pseudomonadati</taxon>
        <taxon>Bacteroidota</taxon>
        <taxon>Bacteroidia</taxon>
        <taxon>Bacteroidales</taxon>
        <taxon>Bacteroidaceae</taxon>
        <taxon>Bacteroides</taxon>
    </lineage>
</organism>
<gene>
    <name evidence="10" type="ORF">DWX70_08640</name>
    <name evidence="8" type="ORF">PO240_06940</name>
    <name evidence="9" type="ORF">PQ628_18095</name>
</gene>
<dbReference type="SUPFAM" id="SSF48452">
    <property type="entry name" value="TPR-like"/>
    <property type="match status" value="1"/>
</dbReference>
<feature type="domain" description="SusD-like N-terminal" evidence="7">
    <location>
        <begin position="99"/>
        <end position="206"/>
    </location>
</feature>